<accession>A0A1I0L7S8</accession>
<dbReference type="RefSeq" id="WP_091089121.1">
    <property type="nucleotide sequence ID" value="NZ_FOHX01000013.1"/>
</dbReference>
<organism evidence="2 3">
    <name type="scientific">Nonomuraea wenchangensis</name>
    <dbReference type="NCBI Taxonomy" id="568860"/>
    <lineage>
        <taxon>Bacteria</taxon>
        <taxon>Bacillati</taxon>
        <taxon>Actinomycetota</taxon>
        <taxon>Actinomycetes</taxon>
        <taxon>Streptosporangiales</taxon>
        <taxon>Streptosporangiaceae</taxon>
        <taxon>Nonomuraea</taxon>
    </lineage>
</organism>
<evidence type="ECO:0000256" key="1">
    <source>
        <dbReference type="SAM" id="SignalP"/>
    </source>
</evidence>
<dbReference type="AlphaFoldDB" id="A0A1I0L7S8"/>
<dbReference type="GO" id="GO:0005509">
    <property type="term" value="F:calcium ion binding"/>
    <property type="evidence" value="ECO:0007669"/>
    <property type="project" value="InterPro"/>
</dbReference>
<name>A0A1I0L7S8_9ACTN</name>
<dbReference type="Pfam" id="PF05345">
    <property type="entry name" value="He_PIG"/>
    <property type="match status" value="1"/>
</dbReference>
<dbReference type="SUPFAM" id="SSF49313">
    <property type="entry name" value="Cadherin-like"/>
    <property type="match status" value="1"/>
</dbReference>
<dbReference type="GO" id="GO:0016020">
    <property type="term" value="C:membrane"/>
    <property type="evidence" value="ECO:0007669"/>
    <property type="project" value="InterPro"/>
</dbReference>
<evidence type="ECO:0000313" key="3">
    <source>
        <dbReference type="Proteomes" id="UP000199361"/>
    </source>
</evidence>
<sequence length="640" mass="69538">MRRPAVLATLLTVLLASFLTAAPPAAHAAPTAQVVDIFGRVVNDYGVKLVDWQGYLANPYVELTVRPPADVRYPITVDLKAEGTSRLMMDLPSQLTATGATKTLTFASASETKVFRLAIHSKRGPGADELHTLRLTVRDAGGATYQQSMPIRVQQDEKTALEPSLPLTFDYRYDTITGYFSAPAFRTAAEEAVKDWFRFFDMAPFDTVAAGAETNHLPGNDWQNTVTVTNNAAYNGMYVFFRGIQTPYSTGYPAANGRYSTRGGQQLAGPLHRSTAMIFEYDEAGKQLFTSLADEDWYKTDIAGSVLDVHGLVMHEYGHAVAFHSDWAGMRAYVASGGTDPDVVAYQGRAVPLDSSYHIPGDQPNWDRISGQSGGWTHLFPTRRWMLTKLALLVAENAGWKLNRDLTPFLPPSITTTSLPQAAAGAAYQQTLQAKGGVPFYDWQVTSGSLPAGLSLDRFTGAITGTPTAAGTSTFTVRLRDYDRLSTPVTRTYTLTVTGTAPSNLARSATPSASYTSAWESVAAINDGIDPPRSNDTVNRRWGTWPQTGTQWAELTWPATQTLRSADVYFFDDGGGVRVPASWKLQYWTGSAYADVPGTYPVAADAYNRVCFAAVSTTRLRVVLQSGQGSVGLLEVKAFA</sequence>
<dbReference type="STRING" id="568860.SAMN05421811_11337"/>
<keyword evidence="3" id="KW-1185">Reference proteome</keyword>
<dbReference type="EMBL" id="FOHX01000013">
    <property type="protein sequence ID" value="SEU35706.1"/>
    <property type="molecule type" value="Genomic_DNA"/>
</dbReference>
<feature type="chain" id="PRO_5011475034" evidence="1">
    <location>
        <begin position="29"/>
        <end position="640"/>
    </location>
</feature>
<dbReference type="InterPro" id="IPR013783">
    <property type="entry name" value="Ig-like_fold"/>
</dbReference>
<dbReference type="GO" id="GO:0005975">
    <property type="term" value="P:carbohydrate metabolic process"/>
    <property type="evidence" value="ECO:0007669"/>
    <property type="project" value="UniProtKB-ARBA"/>
</dbReference>
<gene>
    <name evidence="2" type="ORF">SAMN05421811_11337</name>
</gene>
<reference evidence="2 3" key="1">
    <citation type="submission" date="2016-10" db="EMBL/GenBank/DDBJ databases">
        <authorList>
            <person name="de Groot N.N."/>
        </authorList>
    </citation>
    <scope>NUCLEOTIDE SEQUENCE [LARGE SCALE GENOMIC DNA]</scope>
    <source>
        <strain evidence="2 3">CGMCC 4.5598</strain>
    </source>
</reference>
<dbReference type="OrthoDB" id="4168812at2"/>
<evidence type="ECO:0000313" key="2">
    <source>
        <dbReference type="EMBL" id="SEU35706.1"/>
    </source>
</evidence>
<dbReference type="Proteomes" id="UP000199361">
    <property type="component" value="Unassembled WGS sequence"/>
</dbReference>
<keyword evidence="1" id="KW-0732">Signal</keyword>
<dbReference type="Gene3D" id="2.60.120.260">
    <property type="entry name" value="Galactose-binding domain-like"/>
    <property type="match status" value="1"/>
</dbReference>
<dbReference type="InterPro" id="IPR015919">
    <property type="entry name" value="Cadherin-like_sf"/>
</dbReference>
<dbReference type="Gene3D" id="2.60.40.10">
    <property type="entry name" value="Immunoglobulins"/>
    <property type="match status" value="1"/>
</dbReference>
<protein>
    <submittedName>
        <fullName evidence="2">Putative Ig domain-containing protein</fullName>
    </submittedName>
</protein>
<proteinExistence type="predicted"/>
<feature type="signal peptide" evidence="1">
    <location>
        <begin position="1"/>
        <end position="28"/>
    </location>
</feature>